<evidence type="ECO:0000256" key="3">
    <source>
        <dbReference type="ARBA" id="ARBA00024072"/>
    </source>
</evidence>
<accession>A0A6P5JNN5</accession>
<comment type="similarity">
    <text evidence="4">Belongs to the short-chain dehydrogenases/reductases (SDR) family. 17-beta-HSD 3 subfamily.</text>
</comment>
<dbReference type="Gene3D" id="3.40.50.720">
    <property type="entry name" value="NAD(P)-binding Rossmann-like Domain"/>
    <property type="match status" value="1"/>
</dbReference>
<dbReference type="KEGG" id="pcw:110203631"/>
<evidence type="ECO:0000256" key="5">
    <source>
        <dbReference type="SAM" id="Phobius"/>
    </source>
</evidence>
<evidence type="ECO:0000256" key="4">
    <source>
        <dbReference type="ARBA" id="ARBA00038261"/>
    </source>
</evidence>
<dbReference type="PANTHER" id="PTHR43899:SF10">
    <property type="entry name" value="20BETA-HYDROXYSTEROID DEHYDROGENASE TYPE 2"/>
    <property type="match status" value="1"/>
</dbReference>
<evidence type="ECO:0000256" key="2">
    <source>
        <dbReference type="ARBA" id="ARBA00023002"/>
    </source>
</evidence>
<keyword evidence="5" id="KW-0472">Membrane</keyword>
<keyword evidence="1" id="KW-0444">Lipid biosynthesis</keyword>
<keyword evidence="1" id="KW-0752">Steroid biosynthesis</keyword>
<evidence type="ECO:0000256" key="1">
    <source>
        <dbReference type="ARBA" id="ARBA00022955"/>
    </source>
</evidence>
<dbReference type="PANTHER" id="PTHR43899">
    <property type="entry name" value="RH59310P"/>
    <property type="match status" value="1"/>
</dbReference>
<dbReference type="InterPro" id="IPR002347">
    <property type="entry name" value="SDR_fam"/>
</dbReference>
<dbReference type="SUPFAM" id="SSF51735">
    <property type="entry name" value="NAD(P)-binding Rossmann-fold domains"/>
    <property type="match status" value="1"/>
</dbReference>
<proteinExistence type="inferred from homology"/>
<gene>
    <name evidence="7" type="primary">LOC110203631</name>
</gene>
<name>A0A6P5JNN5_PHACI</name>
<protein>
    <recommendedName>
        <fullName evidence="3">17beta-estradiol 17-dehydrogenase</fullName>
        <ecNumber evidence="3">1.1.1.62</ecNumber>
    </recommendedName>
</protein>
<dbReference type="InterPro" id="IPR036291">
    <property type="entry name" value="NAD(P)-bd_dom_sf"/>
</dbReference>
<keyword evidence="5" id="KW-0812">Transmembrane</keyword>
<dbReference type="AlphaFoldDB" id="A0A6P5JNN5"/>
<sequence>MGPMKNERCPLSSQSFRDVMNSNMLSMIQMTQIILTEMAARGRGVIINISPEAGRQPSPFLALYGATTAFMNSFSRSVALEYQSSGVIIQTLTPLVVSSNMSQMPPRKFLVKSSDDFVREALDTVGISNFSWGCFLHSVHSLLLWPLTSNFKFIILILMFFNSRFRAFRGS</sequence>
<dbReference type="GO" id="GO:0004303">
    <property type="term" value="F:estradiol 17-beta-dehydrogenase [NAD(P)+] activity"/>
    <property type="evidence" value="ECO:0007669"/>
    <property type="project" value="UniProtKB-EC"/>
</dbReference>
<dbReference type="InParanoid" id="A0A6P5JNN5"/>
<evidence type="ECO:0000313" key="7">
    <source>
        <dbReference type="RefSeq" id="XP_020835785.1"/>
    </source>
</evidence>
<keyword evidence="1" id="KW-0443">Lipid metabolism</keyword>
<dbReference type="Pfam" id="PF00106">
    <property type="entry name" value="adh_short"/>
    <property type="match status" value="1"/>
</dbReference>
<reference evidence="7" key="1">
    <citation type="submission" date="2025-08" db="UniProtKB">
        <authorList>
            <consortium name="RefSeq"/>
        </authorList>
    </citation>
    <scope>IDENTIFICATION</scope>
    <source>
        <tissue evidence="7">Spleen</tissue>
    </source>
</reference>
<keyword evidence="5" id="KW-1133">Transmembrane helix</keyword>
<evidence type="ECO:0000313" key="6">
    <source>
        <dbReference type="Proteomes" id="UP000515140"/>
    </source>
</evidence>
<dbReference type="GO" id="GO:0006694">
    <property type="term" value="P:steroid biosynthetic process"/>
    <property type="evidence" value="ECO:0007669"/>
    <property type="project" value="UniProtKB-KW"/>
</dbReference>
<dbReference type="Proteomes" id="UP000515140">
    <property type="component" value="Unplaced"/>
</dbReference>
<dbReference type="InterPro" id="IPR051019">
    <property type="entry name" value="VLCFA-Steroid_DH"/>
</dbReference>
<dbReference type="RefSeq" id="XP_020835785.1">
    <property type="nucleotide sequence ID" value="XM_020980126.1"/>
</dbReference>
<dbReference type="GeneID" id="110203631"/>
<keyword evidence="6" id="KW-1185">Reference proteome</keyword>
<feature type="transmembrane region" description="Helical" evidence="5">
    <location>
        <begin position="142"/>
        <end position="161"/>
    </location>
</feature>
<dbReference type="GO" id="GO:0005783">
    <property type="term" value="C:endoplasmic reticulum"/>
    <property type="evidence" value="ECO:0007669"/>
    <property type="project" value="TreeGrafter"/>
</dbReference>
<organism evidence="6 7">
    <name type="scientific">Phascolarctos cinereus</name>
    <name type="common">Koala</name>
    <dbReference type="NCBI Taxonomy" id="38626"/>
    <lineage>
        <taxon>Eukaryota</taxon>
        <taxon>Metazoa</taxon>
        <taxon>Chordata</taxon>
        <taxon>Craniata</taxon>
        <taxon>Vertebrata</taxon>
        <taxon>Euteleostomi</taxon>
        <taxon>Mammalia</taxon>
        <taxon>Metatheria</taxon>
        <taxon>Diprotodontia</taxon>
        <taxon>Phascolarctidae</taxon>
        <taxon>Phascolarctos</taxon>
    </lineage>
</organism>
<keyword evidence="2" id="KW-0560">Oxidoreductase</keyword>
<dbReference type="EC" id="1.1.1.62" evidence="3"/>
<dbReference type="PRINTS" id="PR00081">
    <property type="entry name" value="GDHRDH"/>
</dbReference>